<evidence type="ECO:0000256" key="1">
    <source>
        <dbReference type="SAM" id="MobiDB-lite"/>
    </source>
</evidence>
<dbReference type="Proteomes" id="UP000626109">
    <property type="component" value="Unassembled WGS sequence"/>
</dbReference>
<dbReference type="InterPro" id="IPR050869">
    <property type="entry name" value="H3K4_H4K5_MeTrfase"/>
</dbReference>
<proteinExistence type="predicted"/>
<comment type="caution">
    <text evidence="3">The sequence shown here is derived from an EMBL/GenBank/DDBJ whole genome shotgun (WGS) entry which is preliminary data.</text>
</comment>
<protein>
    <recommendedName>
        <fullName evidence="2">SET domain-containing protein</fullName>
    </recommendedName>
</protein>
<sequence>MAWFRSCRPRPRTACGLRLAGAEELSSPRESLGERQASDAEEPEAKARREVKGLCEENGSGYQWYIYWAAIRSLTEAELGGATGFWPPITEDSQALLLLLHQPEHLASRSAGRVPLAGLPEAWSTEIGETVDMTVVRLARHFGLKPGCVQKLQALCHVWQYNSFQLGTEFAAVYFGASFCSHSCKPNCFWVIDETGNWVLHVKDDLIQEGEEVTISYLCSEKLELVTFERRELLARNWLFFCSCSRCAEKPPPQCVKCSGIGGSPMEVVISAANDGPYDGFSTTCDLCAKEELTNHHGYYFHCSCPREYDLCPSCGETQGGDVS</sequence>
<evidence type="ECO:0000313" key="4">
    <source>
        <dbReference type="Proteomes" id="UP000626109"/>
    </source>
</evidence>
<feature type="region of interest" description="Disordered" evidence="1">
    <location>
        <begin position="23"/>
        <end position="51"/>
    </location>
</feature>
<gene>
    <name evidence="3" type="ORF">PGLA2088_LOCUS47426</name>
</gene>
<dbReference type="SUPFAM" id="SSF82199">
    <property type="entry name" value="SET domain"/>
    <property type="match status" value="1"/>
</dbReference>
<dbReference type="InterPro" id="IPR001214">
    <property type="entry name" value="SET_dom"/>
</dbReference>
<dbReference type="PANTHER" id="PTHR12197">
    <property type="entry name" value="HISTONE-LYSINE N-METHYLTRANSFERASE SMYD"/>
    <property type="match status" value="1"/>
</dbReference>
<reference evidence="3" key="1">
    <citation type="submission" date="2021-02" db="EMBL/GenBank/DDBJ databases">
        <authorList>
            <person name="Dougan E. K."/>
            <person name="Rhodes N."/>
            <person name="Thang M."/>
            <person name="Chan C."/>
        </authorList>
    </citation>
    <scope>NUCLEOTIDE SEQUENCE</scope>
</reference>
<accession>A0A813LNW1</accession>
<dbReference type="AlphaFoldDB" id="A0A813LNW1"/>
<evidence type="ECO:0000313" key="3">
    <source>
        <dbReference type="EMBL" id="CAE8734666.1"/>
    </source>
</evidence>
<feature type="compositionally biased region" description="Basic and acidic residues" evidence="1">
    <location>
        <begin position="31"/>
        <end position="51"/>
    </location>
</feature>
<dbReference type="Gene3D" id="2.170.270.10">
    <property type="entry name" value="SET domain"/>
    <property type="match status" value="1"/>
</dbReference>
<dbReference type="InterPro" id="IPR046341">
    <property type="entry name" value="SET_dom_sf"/>
</dbReference>
<evidence type="ECO:0000259" key="2">
    <source>
        <dbReference type="Pfam" id="PF00856"/>
    </source>
</evidence>
<dbReference type="CDD" id="cd20071">
    <property type="entry name" value="SET_SMYD"/>
    <property type="match status" value="1"/>
</dbReference>
<organism evidence="3 4">
    <name type="scientific">Polarella glacialis</name>
    <name type="common">Dinoflagellate</name>
    <dbReference type="NCBI Taxonomy" id="89957"/>
    <lineage>
        <taxon>Eukaryota</taxon>
        <taxon>Sar</taxon>
        <taxon>Alveolata</taxon>
        <taxon>Dinophyceae</taxon>
        <taxon>Suessiales</taxon>
        <taxon>Suessiaceae</taxon>
        <taxon>Polarella</taxon>
    </lineage>
</organism>
<feature type="domain" description="SET" evidence="2">
    <location>
        <begin position="175"/>
        <end position="217"/>
    </location>
</feature>
<dbReference type="Pfam" id="PF00856">
    <property type="entry name" value="SET"/>
    <property type="match status" value="1"/>
</dbReference>
<name>A0A813LNW1_POLGL</name>
<dbReference type="EMBL" id="CAJNNW010036468">
    <property type="protein sequence ID" value="CAE8734666.1"/>
    <property type="molecule type" value="Genomic_DNA"/>
</dbReference>